<feature type="site" description="Important for tRNA non-discrimination" evidence="7">
    <location>
        <position position="31"/>
    </location>
</feature>
<dbReference type="InterPro" id="IPR029351">
    <property type="entry name" value="GAD_dom"/>
</dbReference>
<evidence type="ECO:0000256" key="6">
    <source>
        <dbReference type="ARBA" id="ARBA00023146"/>
    </source>
</evidence>
<dbReference type="Pfam" id="PF00152">
    <property type="entry name" value="tRNA-synt_2"/>
    <property type="match status" value="1"/>
</dbReference>
<dbReference type="InterPro" id="IPR004364">
    <property type="entry name" value="Aa-tRNA-synt_II"/>
</dbReference>
<dbReference type="InterPro" id="IPR002312">
    <property type="entry name" value="Asp/Asn-tRNA-synth_IIb"/>
</dbReference>
<accession>A0AA91M604</accession>
<proteinExistence type="inferred from homology"/>
<comment type="similarity">
    <text evidence="1 7">Belongs to the class-II aminoacyl-tRNA synthetase family. Type 1 subfamily.</text>
</comment>
<dbReference type="EC" id="6.1.1.23" evidence="7"/>
<dbReference type="GO" id="GO:0005737">
    <property type="term" value="C:cytoplasm"/>
    <property type="evidence" value="ECO:0007669"/>
    <property type="project" value="UniProtKB-SubCell"/>
</dbReference>
<dbReference type="InterPro" id="IPR004524">
    <property type="entry name" value="Asp-tRNA-ligase_1"/>
</dbReference>
<evidence type="ECO:0000313" key="10">
    <source>
        <dbReference type="Proteomes" id="UP000192320"/>
    </source>
</evidence>
<dbReference type="InterPro" id="IPR004115">
    <property type="entry name" value="GAD-like_sf"/>
</dbReference>
<dbReference type="EMBL" id="MVHZ01000006">
    <property type="protein sequence ID" value="ORB01682.1"/>
    <property type="molecule type" value="Genomic_DNA"/>
</dbReference>
<feature type="binding site" evidence="7">
    <location>
        <begin position="217"/>
        <end position="219"/>
    </location>
    <ligand>
        <name>ATP</name>
        <dbReference type="ChEBI" id="CHEBI:30616"/>
    </ligand>
</feature>
<dbReference type="InterPro" id="IPR012340">
    <property type="entry name" value="NA-bd_OB-fold"/>
</dbReference>
<keyword evidence="4 7" id="KW-0067">ATP-binding</keyword>
<feature type="binding site" evidence="7">
    <location>
        <position position="171"/>
    </location>
    <ligand>
        <name>L-aspartate</name>
        <dbReference type="ChEBI" id="CHEBI:29991"/>
    </ligand>
</feature>
<comment type="caution">
    <text evidence="9">The sequence shown here is derived from an EMBL/GenBank/DDBJ whole genome shotgun (WGS) entry which is preliminary data.</text>
</comment>
<comment type="subunit">
    <text evidence="7">Homodimer.</text>
</comment>
<evidence type="ECO:0000256" key="2">
    <source>
        <dbReference type="ARBA" id="ARBA00022598"/>
    </source>
</evidence>
<keyword evidence="10" id="KW-1185">Reference proteome</keyword>
<dbReference type="Gene3D" id="2.40.50.140">
    <property type="entry name" value="Nucleic acid-binding proteins"/>
    <property type="match status" value="1"/>
</dbReference>
<protein>
    <recommendedName>
        <fullName evidence="7">Aspartate--tRNA(Asp/Asn) ligase</fullName>
        <ecNumber evidence="7">6.1.1.23</ecNumber>
    </recommendedName>
    <alternativeName>
        <fullName evidence="7">Aspartyl-tRNA synthetase</fullName>
        <shortName evidence="7">AspRS</shortName>
    </alternativeName>
    <alternativeName>
        <fullName evidence="7">Non-discriminating aspartyl-tRNA synthetase</fullName>
        <shortName evidence="7">ND-AspRS</shortName>
    </alternativeName>
</protein>
<dbReference type="GO" id="GO:0006422">
    <property type="term" value="P:aspartyl-tRNA aminoacylation"/>
    <property type="evidence" value="ECO:0007669"/>
    <property type="project" value="UniProtKB-UniRule"/>
</dbReference>
<evidence type="ECO:0000313" key="9">
    <source>
        <dbReference type="EMBL" id="ORB01682.1"/>
    </source>
</evidence>
<dbReference type="InterPro" id="IPR004365">
    <property type="entry name" value="NA-bd_OB_tRNA"/>
</dbReference>
<evidence type="ECO:0000256" key="3">
    <source>
        <dbReference type="ARBA" id="ARBA00022741"/>
    </source>
</evidence>
<name>A0AA91M604_9MYCO</name>
<comment type="function">
    <text evidence="7">Aspartyl-tRNA synthetase with relaxed tRNA specificity since it is able to aspartylate not only its cognate tRNA(Asp) but also tRNA(Asn). Reaction proceeds in two steps: L-aspartate is first activated by ATP to form Asp-AMP and then transferred to the acceptor end of tRNA(Asp/Asn).</text>
</comment>
<dbReference type="GO" id="GO:0005524">
    <property type="term" value="F:ATP binding"/>
    <property type="evidence" value="ECO:0007669"/>
    <property type="project" value="UniProtKB-UniRule"/>
</dbReference>
<dbReference type="Pfam" id="PF02938">
    <property type="entry name" value="GAD"/>
    <property type="match status" value="1"/>
</dbReference>
<organism evidence="9 10">
    <name type="scientific">Mycolicibacter minnesotensis</name>
    <dbReference type="NCBI Taxonomy" id="1118379"/>
    <lineage>
        <taxon>Bacteria</taxon>
        <taxon>Bacillati</taxon>
        <taxon>Actinomycetota</taxon>
        <taxon>Actinomycetes</taxon>
        <taxon>Mycobacteriales</taxon>
        <taxon>Mycobacteriaceae</taxon>
        <taxon>Mycolicibacter</taxon>
    </lineage>
</organism>
<feature type="binding site" evidence="7">
    <location>
        <position position="449"/>
    </location>
    <ligand>
        <name>L-aspartate</name>
        <dbReference type="ChEBI" id="CHEBI:29991"/>
    </ligand>
</feature>
<feature type="site" description="Important for tRNA non-discrimination" evidence="7">
    <location>
        <position position="80"/>
    </location>
</feature>
<dbReference type="GO" id="GO:0050560">
    <property type="term" value="F:aspartate-tRNA(Asn) ligase activity"/>
    <property type="evidence" value="ECO:0007669"/>
    <property type="project" value="UniProtKB-EC"/>
</dbReference>
<dbReference type="GO" id="GO:0004815">
    <property type="term" value="F:aspartate-tRNA ligase activity"/>
    <property type="evidence" value="ECO:0007669"/>
    <property type="project" value="UniProtKB-UniRule"/>
</dbReference>
<dbReference type="NCBIfam" id="NF001750">
    <property type="entry name" value="PRK00476.1"/>
    <property type="match status" value="1"/>
</dbReference>
<dbReference type="InterPro" id="IPR047089">
    <property type="entry name" value="Asp-tRNA-ligase_1_N"/>
</dbReference>
<dbReference type="PRINTS" id="PR01042">
    <property type="entry name" value="TRNASYNTHASP"/>
</dbReference>
<dbReference type="InterPro" id="IPR047090">
    <property type="entry name" value="AspRS_core"/>
</dbReference>
<dbReference type="HAMAP" id="MF_00044">
    <property type="entry name" value="Asp_tRNA_synth_type1"/>
    <property type="match status" value="1"/>
</dbReference>
<keyword evidence="3 7" id="KW-0547">Nucleotide-binding</keyword>
<dbReference type="InterPro" id="IPR045864">
    <property type="entry name" value="aa-tRNA-synth_II/BPL/LPL"/>
</dbReference>
<feature type="region of interest" description="Aspartate" evidence="7">
    <location>
        <begin position="195"/>
        <end position="198"/>
    </location>
</feature>
<dbReference type="SUPFAM" id="SSF55261">
    <property type="entry name" value="GAD domain-like"/>
    <property type="match status" value="1"/>
</dbReference>
<dbReference type="CDD" id="cd00777">
    <property type="entry name" value="AspRS_core"/>
    <property type="match status" value="1"/>
</dbReference>
<dbReference type="PANTHER" id="PTHR22594">
    <property type="entry name" value="ASPARTYL/LYSYL-TRNA SYNTHETASE"/>
    <property type="match status" value="1"/>
</dbReference>
<evidence type="ECO:0000259" key="8">
    <source>
        <dbReference type="PROSITE" id="PS50862"/>
    </source>
</evidence>
<sequence>MLRSHDAGSLRVTDAGRSVTLAGWVARRRDHGGVIFIDLRDASGVAQVVFRDAAVLEQAHRLRAEFCVTVTGVVEVRPEGNENPDLPTGAIEINAAELRVLNEAAPLPFQLDESAGEEARLKHRYLDLRREGGPGAALRLRSAVNAAARSVLAAQDFVEIETPTLTRSTPEGARDFLVPARLQPGSFYALPQSPQLFKQLLMVAGMERYYQIARCYRDEDFRADRQPEFTQLDLEMSFVDAEDVIGMAEQVLKALWALIGYDLPLPLPRMTYADAMRRYGSDKPDLRFGLELVECTEFFSETTFRVFQAPYVGAVVMPGGASQPRRTLDGWQEWAKQRGAKGLAYVLVGEDGELSGPVAKNLTDAERAGLAGHVGAAPGDCIFFAAGPAKPSRALLGAARGEIARRLDLIAPDAWAFTWVVDPPLFEPAGDATAAGDVAVGSGAWTAVHHAFTSPKPEHADQVETDPGAVLADAYDVVCNGNEIGGGSIRIHRRDVQEQVFKVMGIDEAAANEKFGFLLDAFSYGAPPHGGLAFGWDRVVALLAGVESIREVIAFPKSGGGIDPLTDAPAPITAAQRKEAGIDAVPAPR</sequence>
<reference evidence="9 10" key="1">
    <citation type="submission" date="2017-02" db="EMBL/GenBank/DDBJ databases">
        <title>The new phylogeny of genus Mycobacterium.</title>
        <authorList>
            <person name="Tortoli E."/>
            <person name="Trovato A."/>
            <person name="Cirillo D.M."/>
        </authorList>
    </citation>
    <scope>NUCLEOTIDE SEQUENCE [LARGE SCALE GENOMIC DNA]</scope>
    <source>
        <strain evidence="9 10">DSM 45633</strain>
    </source>
</reference>
<dbReference type="PANTHER" id="PTHR22594:SF5">
    <property type="entry name" value="ASPARTATE--TRNA LIGASE, MITOCHONDRIAL"/>
    <property type="match status" value="1"/>
</dbReference>
<feature type="binding site" evidence="7">
    <location>
        <position position="226"/>
    </location>
    <ligand>
        <name>ATP</name>
        <dbReference type="ChEBI" id="CHEBI:30616"/>
    </ligand>
</feature>
<dbReference type="SUPFAM" id="SSF50249">
    <property type="entry name" value="Nucleic acid-binding proteins"/>
    <property type="match status" value="1"/>
</dbReference>
<feature type="binding site" evidence="7">
    <location>
        <position position="490"/>
    </location>
    <ligand>
        <name>L-aspartate</name>
        <dbReference type="ChEBI" id="CHEBI:29991"/>
    </ligand>
</feature>
<evidence type="ECO:0000256" key="7">
    <source>
        <dbReference type="HAMAP-Rule" id="MF_00044"/>
    </source>
</evidence>
<keyword evidence="2 7" id="KW-0436">Ligase</keyword>
<feature type="binding site" evidence="7">
    <location>
        <position position="217"/>
    </location>
    <ligand>
        <name>L-aspartate</name>
        <dbReference type="ChEBI" id="CHEBI:29991"/>
    </ligand>
</feature>
<dbReference type="Proteomes" id="UP000192320">
    <property type="component" value="Unassembled WGS sequence"/>
</dbReference>
<dbReference type="Pfam" id="PF01336">
    <property type="entry name" value="tRNA_anti-codon"/>
    <property type="match status" value="1"/>
</dbReference>
<dbReference type="Gene3D" id="3.30.930.10">
    <property type="entry name" value="Bira Bifunctional Protein, Domain 2"/>
    <property type="match status" value="1"/>
</dbReference>
<dbReference type="PROSITE" id="PS50862">
    <property type="entry name" value="AA_TRNA_LIGASE_II"/>
    <property type="match status" value="1"/>
</dbReference>
<keyword evidence="5 7" id="KW-0648">Protein biosynthesis</keyword>
<feature type="binding site" evidence="7">
    <location>
        <position position="483"/>
    </location>
    <ligand>
        <name>ATP</name>
        <dbReference type="ChEBI" id="CHEBI:30616"/>
    </ligand>
</feature>
<feature type="domain" description="Aminoacyl-transfer RNA synthetases class-II family profile" evidence="8">
    <location>
        <begin position="138"/>
        <end position="556"/>
    </location>
</feature>
<comment type="subcellular location">
    <subcellularLocation>
        <location evidence="7">Cytoplasm</location>
    </subcellularLocation>
</comment>
<dbReference type="Gene3D" id="3.30.1360.30">
    <property type="entry name" value="GAD-like domain"/>
    <property type="match status" value="1"/>
</dbReference>
<dbReference type="AlphaFoldDB" id="A0AA91M604"/>
<evidence type="ECO:0000256" key="1">
    <source>
        <dbReference type="ARBA" id="ARBA00006303"/>
    </source>
</evidence>
<feature type="binding site" evidence="7">
    <location>
        <begin position="535"/>
        <end position="538"/>
    </location>
    <ligand>
        <name>ATP</name>
        <dbReference type="ChEBI" id="CHEBI:30616"/>
    </ligand>
</feature>
<dbReference type="GO" id="GO:0003676">
    <property type="term" value="F:nucleic acid binding"/>
    <property type="evidence" value="ECO:0007669"/>
    <property type="project" value="InterPro"/>
</dbReference>
<dbReference type="CDD" id="cd04317">
    <property type="entry name" value="EcAspRS_like_N"/>
    <property type="match status" value="1"/>
</dbReference>
<dbReference type="RefSeq" id="WP_083024870.1">
    <property type="nucleotide sequence ID" value="NZ_AP022589.1"/>
</dbReference>
<dbReference type="SUPFAM" id="SSF55681">
    <property type="entry name" value="Class II aaRS and biotin synthetases"/>
    <property type="match status" value="1"/>
</dbReference>
<gene>
    <name evidence="7" type="primary">aspS</name>
    <name evidence="9" type="ORF">BST33_08470</name>
</gene>
<evidence type="ECO:0000256" key="5">
    <source>
        <dbReference type="ARBA" id="ARBA00022917"/>
    </source>
</evidence>
<keyword evidence="7" id="KW-0963">Cytoplasm</keyword>
<dbReference type="InterPro" id="IPR006195">
    <property type="entry name" value="aa-tRNA-synth_II"/>
</dbReference>
<keyword evidence="6 7" id="KW-0030">Aminoacyl-tRNA synthetase</keyword>
<comment type="catalytic activity">
    <reaction evidence="7">
        <text>tRNA(Asx) + L-aspartate + ATP = L-aspartyl-tRNA(Asx) + AMP + diphosphate</text>
        <dbReference type="Rhea" id="RHEA:18349"/>
        <dbReference type="Rhea" id="RHEA-COMP:9710"/>
        <dbReference type="Rhea" id="RHEA-COMP:9711"/>
        <dbReference type="ChEBI" id="CHEBI:29991"/>
        <dbReference type="ChEBI" id="CHEBI:30616"/>
        <dbReference type="ChEBI" id="CHEBI:33019"/>
        <dbReference type="ChEBI" id="CHEBI:78442"/>
        <dbReference type="ChEBI" id="CHEBI:78516"/>
        <dbReference type="ChEBI" id="CHEBI:456215"/>
        <dbReference type="EC" id="6.1.1.23"/>
    </reaction>
</comment>
<dbReference type="NCBIfam" id="TIGR00459">
    <property type="entry name" value="aspS_bact"/>
    <property type="match status" value="1"/>
</dbReference>
<evidence type="ECO:0000256" key="4">
    <source>
        <dbReference type="ARBA" id="ARBA00022840"/>
    </source>
</evidence>